<sequence>MGLILGKRIIPSTTTIRIIVMGVLIDFFMCNAIRFIY</sequence>
<name>A0A5K7SCK2_9BACT</name>
<gene>
    <name evidence="2" type="ORF">AQPE_3342</name>
</gene>
<keyword evidence="1" id="KW-0812">Transmembrane</keyword>
<keyword evidence="1" id="KW-1133">Transmembrane helix</keyword>
<reference evidence="2" key="1">
    <citation type="journal article" date="2020" name="Int. J. Syst. Evol. Microbiol.">
        <title>Aquipluma nitroreducens gen. nov. sp. nov., a novel facultatively anaerobic bacterium isolated from a freshwater lake.</title>
        <authorList>
            <person name="Watanabe M."/>
            <person name="Kojima H."/>
            <person name="Fukui M."/>
        </authorList>
    </citation>
    <scope>NUCLEOTIDE SEQUENCE</scope>
    <source>
        <strain evidence="2">MeG22</strain>
    </source>
</reference>
<dbReference type="AlphaFoldDB" id="A0A5K7SCK2"/>
<accession>A0A5K7SCK2</accession>
<evidence type="ECO:0000256" key="1">
    <source>
        <dbReference type="SAM" id="Phobius"/>
    </source>
</evidence>
<evidence type="ECO:0000313" key="2">
    <source>
        <dbReference type="EMBL" id="BBE19166.1"/>
    </source>
</evidence>
<evidence type="ECO:0000313" key="3">
    <source>
        <dbReference type="Proteomes" id="UP001193389"/>
    </source>
</evidence>
<dbReference type="Proteomes" id="UP001193389">
    <property type="component" value="Chromosome"/>
</dbReference>
<protein>
    <submittedName>
        <fullName evidence="2">Uncharacterized protein</fullName>
    </submittedName>
</protein>
<keyword evidence="1" id="KW-0472">Membrane</keyword>
<feature type="transmembrane region" description="Helical" evidence="1">
    <location>
        <begin position="15"/>
        <end position="36"/>
    </location>
</feature>
<keyword evidence="3" id="KW-1185">Reference proteome</keyword>
<organism evidence="2 3">
    <name type="scientific">Aquipluma nitroreducens</name>
    <dbReference type="NCBI Taxonomy" id="2010828"/>
    <lineage>
        <taxon>Bacteria</taxon>
        <taxon>Pseudomonadati</taxon>
        <taxon>Bacteroidota</taxon>
        <taxon>Bacteroidia</taxon>
        <taxon>Marinilabiliales</taxon>
        <taxon>Prolixibacteraceae</taxon>
        <taxon>Aquipluma</taxon>
    </lineage>
</organism>
<proteinExistence type="predicted"/>
<dbReference type="KEGG" id="anf:AQPE_3342"/>
<dbReference type="EMBL" id="AP018694">
    <property type="protein sequence ID" value="BBE19166.1"/>
    <property type="molecule type" value="Genomic_DNA"/>
</dbReference>